<dbReference type="Gene3D" id="3.30.70.1180">
    <property type="entry name" value="Vacuolar atp synthase subunit c, domain 1"/>
    <property type="match status" value="1"/>
</dbReference>
<dbReference type="FunCoup" id="A0A6I8VTF3">
    <property type="interactions" value="1919"/>
</dbReference>
<keyword evidence="2" id="KW-0813">Transport</keyword>
<dbReference type="RefSeq" id="XP_033234347.1">
    <property type="nucleotide sequence ID" value="XM_033378456.1"/>
</dbReference>
<protein>
    <recommendedName>
        <fullName evidence="6">V-type proton ATPase subunit C</fullName>
    </recommendedName>
    <alternativeName>
        <fullName evidence="5">V-type proton ATPase subunit c</fullName>
    </alternativeName>
    <alternativeName>
        <fullName evidence="7">Vacuolar proton pump subunit C</fullName>
    </alternativeName>
</protein>
<dbReference type="SUPFAM" id="SSF118203">
    <property type="entry name" value="Vacuolar ATP synthase subunit C"/>
    <property type="match status" value="2"/>
</dbReference>
<feature type="compositionally biased region" description="Low complexity" evidence="8">
    <location>
        <begin position="534"/>
        <end position="551"/>
    </location>
</feature>
<evidence type="ECO:0000256" key="1">
    <source>
        <dbReference type="ARBA" id="ARBA00006138"/>
    </source>
</evidence>
<gene>
    <name evidence="10" type="primary">Vha44</name>
</gene>
<evidence type="ECO:0000256" key="2">
    <source>
        <dbReference type="ARBA" id="ARBA00022448"/>
    </source>
</evidence>
<dbReference type="KEGG" id="dpo:4803802"/>
<dbReference type="FunFam" id="3.30.70.100:FF:000002">
    <property type="entry name" value="V-type proton ATPase subunit C"/>
    <property type="match status" value="1"/>
</dbReference>
<dbReference type="Pfam" id="PF03223">
    <property type="entry name" value="V-ATPase_C"/>
    <property type="match status" value="2"/>
</dbReference>
<dbReference type="GO" id="GO:0046961">
    <property type="term" value="F:proton-transporting ATPase activity, rotational mechanism"/>
    <property type="evidence" value="ECO:0007669"/>
    <property type="project" value="InterPro"/>
</dbReference>
<organism evidence="9 10">
    <name type="scientific">Drosophila pseudoobscura pseudoobscura</name>
    <name type="common">Fruit fly</name>
    <dbReference type="NCBI Taxonomy" id="46245"/>
    <lineage>
        <taxon>Eukaryota</taxon>
        <taxon>Metazoa</taxon>
        <taxon>Ecdysozoa</taxon>
        <taxon>Arthropoda</taxon>
        <taxon>Hexapoda</taxon>
        <taxon>Insecta</taxon>
        <taxon>Pterygota</taxon>
        <taxon>Neoptera</taxon>
        <taxon>Endopterygota</taxon>
        <taxon>Diptera</taxon>
        <taxon>Brachycera</taxon>
        <taxon>Muscomorpha</taxon>
        <taxon>Ephydroidea</taxon>
        <taxon>Drosophilidae</taxon>
        <taxon>Drosophila</taxon>
        <taxon>Sophophora</taxon>
    </lineage>
</organism>
<reference evidence="10" key="2">
    <citation type="submission" date="2025-08" db="UniProtKB">
        <authorList>
            <consortium name="RefSeq"/>
        </authorList>
    </citation>
    <scope>IDENTIFICATION</scope>
    <source>
        <strain evidence="10">MV-25-SWS-2005</strain>
        <tissue evidence="10">Whole body</tissue>
    </source>
</reference>
<feature type="compositionally biased region" description="Polar residues" evidence="8">
    <location>
        <begin position="521"/>
        <end position="533"/>
    </location>
</feature>
<feature type="compositionally biased region" description="Polar residues" evidence="8">
    <location>
        <begin position="417"/>
        <end position="436"/>
    </location>
</feature>
<evidence type="ECO:0000313" key="10">
    <source>
        <dbReference type="RefSeq" id="XP_033234347.1"/>
    </source>
</evidence>
<keyword evidence="4" id="KW-0406">Ion transport</keyword>
<feature type="compositionally biased region" description="Basic residues" evidence="8">
    <location>
        <begin position="445"/>
        <end position="454"/>
    </location>
</feature>
<dbReference type="PANTHER" id="PTHR10137">
    <property type="entry name" value="V-TYPE PROTON ATPASE SUBUNIT C"/>
    <property type="match status" value="1"/>
</dbReference>
<dbReference type="InterPro" id="IPR036132">
    <property type="entry name" value="Vac_ATP_synth_c_sf"/>
</dbReference>
<dbReference type="InParanoid" id="A0A6I8VTF3"/>
<dbReference type="GO" id="GO:0005765">
    <property type="term" value="C:lysosomal membrane"/>
    <property type="evidence" value="ECO:0007669"/>
    <property type="project" value="TreeGrafter"/>
</dbReference>
<feature type="region of interest" description="Disordered" evidence="8">
    <location>
        <begin position="377"/>
        <end position="481"/>
    </location>
</feature>
<reference evidence="9" key="1">
    <citation type="submission" date="2024-06" db="UniProtKB">
        <authorList>
            <consortium name="RefSeq"/>
        </authorList>
    </citation>
    <scope>NUCLEOTIDE SEQUENCE [LARGE SCALE GENOMIC DNA]</scope>
    <source>
        <strain evidence="9">MV2-25</strain>
    </source>
</reference>
<dbReference type="AlphaFoldDB" id="A0A6I8VTF3"/>
<dbReference type="Gene3D" id="1.20.1460.10">
    <property type="entry name" value="subunit c (vma5p) of the yeast v-atpase, domain 2"/>
    <property type="match status" value="2"/>
</dbReference>
<feature type="compositionally biased region" description="Low complexity" evidence="8">
    <location>
        <begin position="334"/>
        <end position="345"/>
    </location>
</feature>
<dbReference type="GO" id="GO:0000221">
    <property type="term" value="C:vacuolar proton-transporting V-type ATPase, V1 domain"/>
    <property type="evidence" value="ECO:0007669"/>
    <property type="project" value="TreeGrafter"/>
</dbReference>
<dbReference type="InterPro" id="IPR004907">
    <property type="entry name" value="ATPase_V1-cplx_csu"/>
</dbReference>
<sequence length="858" mass="94765">MMSEYWIISAPGEKTCAQTFDTMNNLTSKQHNLCNNYKFHIPDLKVGTLDQLVGLSDDLGKLDSYVEQITRKVAVYLGEVLEDQRDKLHENLLANNSPGPPDEIPCRHHQRIKNLSLRHQRKHQHTHHQNKPQHYHLQHHHQLPQDIKGKSTSTNQLTPSRDPSQAPSTPTLPTAAANAGTVPCACTITTPAPGSGSGGSLNNLSTTHDESERDFDFVIAPQPGGCLCEECGVFAPPSTSATASTLMADECYSHTASSMLSATRSALSTMAAIATGSNLGGGSSVGGASTSAAAAAAHAHGGHPPAAAAASAPAKNSSASTLCSSAYFSTSAPTTSSSVHSMSRSNSKKLNNNTCSINHNKLSFRSGSHVSQLNLPQHQQQNQNQQYQQKRDLSSSSPLQSPTQKSCDSSDMDADGGNTTDGDPKSPNSARSSDLSETFDWWFNKPKRNSKKSSAHQCEKQHLHQHQHQQQHQQLHQEQQLQSKAMTFWHQASTTPRSSYRSFFNSLADQIYSKRSTSSQLNINNGFNLTPTHRSSPVSSCCGSSSQGRSSPDTDNPEPPEFPLSPAELPQYLTRFQWDMAKYPIKQSLRNIADIISKQIGQIDGDLKTKSQAYNNLKGNLQNLEKKKTGSLLTRNLADLVKKEHFILDSEYLTTLLVIVPKVLTNDWHANYEKITDMIVPRSTQLIQEDSDYCLFNVTLFKKVTEEFKLHARERKFIVRDFVYNEEELAAGKNEMTKLMTDKKKQFGPLVRWLKVNFSEAFCALIHVKALRVFVESVLRYGLPVNFQAILIEPNKKSVKRLRDVLNQLYGHLDGASAGGQVSSADNVDIPGLGFGQSEYYPYVFYKVNIDMVEQSKV</sequence>
<feature type="compositionally biased region" description="Low complexity" evidence="8">
    <location>
        <begin position="470"/>
        <end position="481"/>
    </location>
</feature>
<evidence type="ECO:0000256" key="3">
    <source>
        <dbReference type="ARBA" id="ARBA00022781"/>
    </source>
</evidence>
<dbReference type="CDD" id="cd14785">
    <property type="entry name" value="V-ATPase_C"/>
    <property type="match status" value="1"/>
</dbReference>
<comment type="similarity">
    <text evidence="1">Belongs to the V-ATPase C subunit family.</text>
</comment>
<evidence type="ECO:0000256" key="4">
    <source>
        <dbReference type="ARBA" id="ARBA00023065"/>
    </source>
</evidence>
<keyword evidence="3" id="KW-0375">Hydrogen ion transport</keyword>
<feature type="compositionally biased region" description="Low complexity" evidence="8">
    <location>
        <begin position="377"/>
        <end position="406"/>
    </location>
</feature>
<feature type="compositionally biased region" description="Polar residues" evidence="8">
    <location>
        <begin position="150"/>
        <end position="162"/>
    </location>
</feature>
<name>A0A6I8VTF3_DROPS</name>
<keyword evidence="9" id="KW-1185">Reference proteome</keyword>
<dbReference type="Gene3D" id="3.30.70.100">
    <property type="match status" value="1"/>
</dbReference>
<dbReference type="PANTHER" id="PTHR10137:SF0">
    <property type="entry name" value="V-TYPE PROTON ATPASE SUBUNIT C"/>
    <property type="match status" value="1"/>
</dbReference>
<evidence type="ECO:0000256" key="7">
    <source>
        <dbReference type="ARBA" id="ARBA00082219"/>
    </source>
</evidence>
<feature type="compositionally biased region" description="Low complexity" evidence="8">
    <location>
        <begin position="163"/>
        <end position="176"/>
    </location>
</feature>
<evidence type="ECO:0000313" key="9">
    <source>
        <dbReference type="Proteomes" id="UP000001819"/>
    </source>
</evidence>
<evidence type="ECO:0000256" key="5">
    <source>
        <dbReference type="ARBA" id="ARBA00071096"/>
    </source>
</evidence>
<feature type="region of interest" description="Disordered" evidence="8">
    <location>
        <begin position="334"/>
        <end position="361"/>
    </location>
</feature>
<feature type="region of interest" description="Disordered" evidence="8">
    <location>
        <begin position="118"/>
        <end position="176"/>
    </location>
</feature>
<feature type="compositionally biased region" description="Basic residues" evidence="8">
    <location>
        <begin position="118"/>
        <end position="142"/>
    </location>
</feature>
<evidence type="ECO:0000256" key="8">
    <source>
        <dbReference type="SAM" id="MobiDB-lite"/>
    </source>
</evidence>
<feature type="region of interest" description="Disordered" evidence="8">
    <location>
        <begin position="521"/>
        <end position="566"/>
    </location>
</feature>
<proteinExistence type="inferred from homology"/>
<feature type="compositionally biased region" description="Polar residues" evidence="8">
    <location>
        <begin position="348"/>
        <end position="361"/>
    </location>
</feature>
<dbReference type="Proteomes" id="UP000001819">
    <property type="component" value="Chromosome 3"/>
</dbReference>
<accession>A0A6I8VTF3</accession>
<evidence type="ECO:0000256" key="6">
    <source>
        <dbReference type="ARBA" id="ARBA00071118"/>
    </source>
</evidence>